<dbReference type="EMBL" id="AWVF01000006">
    <property type="protein sequence ID" value="ERJ97565.1"/>
    <property type="molecule type" value="Genomic_DNA"/>
</dbReference>
<dbReference type="Pfam" id="PF07693">
    <property type="entry name" value="KAP_NTPase"/>
    <property type="match status" value="1"/>
</dbReference>
<dbReference type="InterPro" id="IPR058037">
    <property type="entry name" value="BREX_BrxC_helical"/>
</dbReference>
<dbReference type="Proteomes" id="UP000016662">
    <property type="component" value="Unassembled WGS sequence"/>
</dbReference>
<dbReference type="AlphaFoldDB" id="U2KZQ3"/>
<dbReference type="Pfam" id="PF25791">
    <property type="entry name" value="WHD_BREX_BrxC"/>
    <property type="match status" value="1"/>
</dbReference>
<evidence type="ECO:0000259" key="1">
    <source>
        <dbReference type="Pfam" id="PF07693"/>
    </source>
</evidence>
<comment type="caution">
    <text evidence="5">The sequence shown here is derived from an EMBL/GenBank/DDBJ whole genome shotgun (WGS) entry which is preliminary data.</text>
</comment>
<reference evidence="5 6" key="1">
    <citation type="submission" date="2013-07" db="EMBL/GenBank/DDBJ databases">
        <authorList>
            <person name="Weinstock G."/>
            <person name="Sodergren E."/>
            <person name="Wylie T."/>
            <person name="Fulton L."/>
            <person name="Fulton R."/>
            <person name="Fronick C."/>
            <person name="O'Laughlin M."/>
            <person name="Godfrey J."/>
            <person name="Miner T."/>
            <person name="Herter B."/>
            <person name="Appelbaum E."/>
            <person name="Cordes M."/>
            <person name="Lek S."/>
            <person name="Wollam A."/>
            <person name="Pepin K.H."/>
            <person name="Palsikar V.B."/>
            <person name="Mitreva M."/>
            <person name="Wilson R.K."/>
        </authorList>
    </citation>
    <scope>NUCLEOTIDE SEQUENCE [LARGE SCALE GENOMIC DNA]</scope>
    <source>
        <strain evidence="5 6">ATCC 27760</strain>
    </source>
</reference>
<dbReference type="OrthoDB" id="3201900at2"/>
<evidence type="ECO:0000259" key="2">
    <source>
        <dbReference type="Pfam" id="PF25791"/>
    </source>
</evidence>
<feature type="domain" description="Probable ATP-binding protein BrxC 4th six-stranded beta-sheet" evidence="4">
    <location>
        <begin position="556"/>
        <end position="726"/>
    </location>
</feature>
<dbReference type="HOGENOM" id="CLU_007924_0_0_9"/>
<dbReference type="STRING" id="411473.RUMCAL_00045"/>
<name>U2KZQ3_9FIRM</name>
<dbReference type="eggNOG" id="COG1293">
    <property type="taxonomic scope" value="Bacteria"/>
</dbReference>
<feature type="domain" description="Probable ATP-binding protein BrxC alpha-helical" evidence="3">
    <location>
        <begin position="864"/>
        <end position="984"/>
    </location>
</feature>
<dbReference type="InterPro" id="IPR058038">
    <property type="entry name" value="BREX_BrxC_wHTH"/>
</dbReference>
<evidence type="ECO:0000313" key="5">
    <source>
        <dbReference type="EMBL" id="ERJ97565.1"/>
    </source>
</evidence>
<accession>U2KZQ3</accession>
<feature type="domain" description="KAP NTPase" evidence="1">
    <location>
        <begin position="48"/>
        <end position="262"/>
    </location>
</feature>
<dbReference type="Pfam" id="PF25796">
    <property type="entry name" value="BREX_BrxC_4th"/>
    <property type="match status" value="1"/>
</dbReference>
<protein>
    <recommendedName>
        <fullName evidence="7">BREX system P-loop protein BrxC</fullName>
    </recommendedName>
</protein>
<sequence length="1162" mass="132363">MQLRNIYKSDINRDINGVIKVAQDDERSMVQELSEYVITKELRRHFNTFLNHYEHSLEQPTDKIGVWISGFFGSGKSHFLKMLSYLLSNRTVGGKKAVQYFADKFDDPMMYAQLENCVKVPTETILFNIDSKSPLTKDKTAILRVFAKVFYEHQGFYGNDLKVAKLEQFISRSGKTEQFRECFANINGGSWEDSRESFAFFEDDIVAAMSEALDMSETAARNWFNGEEEIELSIEQLVKEIKEYVERKGKDNRLLFMIDEVGQYIGSDSDLMLNLQTIVEEIGTQCGGRVWVMVTSQEAIDSITKISGNDFSKIQGRFNTRLSLSSSSVDEVIKKRILAKTETAEQLLRQQYEKNQQVLKNLFTFSRAILDLKGYSGEGEFIETYPFVPYQFRLMQNVLAEIRKHGNSGKHLSGGERSMLSGFQEAAQAIQDKDEYALVPFYLFYDTVHTFLESSIRRVIDRCQDAADHHDGIEPYDVNILKLLYLVRYVDDMKANVENISILMAEDIRTDKISTRLEIQQSLDRLVSQNYVSRAGDTYTFLTDDEQDIAREIRNTPVDSAIITKAISDIVFGKLFVSKKFRYGKYDFHYDQRIDETVIGQLTGSIALHFITVASEIYTTDDSVFLMRSAADNEVMIVLAESQPYFKELEDAMKIRRYVKSKNVAQLPEMIQSIIRARQNQASAHEKRAEELISAAITSGRVYVAGDKLTLKTSSVKDCVERAMGILVESVYTKLGYIKKNYDSDADILQILSGSQQMTFAGTESPNAEAVKELYQYLEIQKMKQLPISMGDIQKRYQAIPYGWREIDIAAVVAELIASQKLVLKYGGAVVPSGEKKITEYLRKKTEIDKAIIAFKVAPPTALIKKCREFLSDYHNCTLGAIPDDEDGLVRYITDKFDAERTELRERLEKEYAFSAYPGKNVVENGAALCDKLLAQKNDSIALLKKAVEMQDDFLDFSEDISDVNTFFRVQKRIFDSARAQVKLADTEKEYFQAEDNALSAIAKIREILAMPKPYKHISELPELVQQVQDTYAKLLAQKREEVLGEIRAAMGEIYQTADTLKQGNIVQRADAALTEKRTTAEHAEKLTSLDAMKIQISNIRQQYLQKLVVVAEPDVDTVTMSRSTICHTMQLKSEADVDKYVAEIRKTLLQKLDGHDVLHII</sequence>
<evidence type="ECO:0008006" key="7">
    <source>
        <dbReference type="Google" id="ProtNLM"/>
    </source>
</evidence>
<proteinExistence type="predicted"/>
<dbReference type="InterPro" id="IPR058036">
    <property type="entry name" value="BREX_BrxC_4th"/>
</dbReference>
<keyword evidence="6" id="KW-1185">Reference proteome</keyword>
<dbReference type="SUPFAM" id="SSF52540">
    <property type="entry name" value="P-loop containing nucleoside triphosphate hydrolases"/>
    <property type="match status" value="1"/>
</dbReference>
<dbReference type="RefSeq" id="WP_021683521.1">
    <property type="nucleotide sequence ID" value="NZ_KI260489.1"/>
</dbReference>
<dbReference type="NCBIfam" id="NF033441">
    <property type="entry name" value="BREX_BrxC"/>
    <property type="match status" value="1"/>
</dbReference>
<evidence type="ECO:0000313" key="6">
    <source>
        <dbReference type="Proteomes" id="UP000016662"/>
    </source>
</evidence>
<dbReference type="PATRIC" id="fig|411473.3.peg.42"/>
<organism evidence="5 6">
    <name type="scientific">Ruminococcus callidus ATCC 27760</name>
    <dbReference type="NCBI Taxonomy" id="411473"/>
    <lineage>
        <taxon>Bacteria</taxon>
        <taxon>Bacillati</taxon>
        <taxon>Bacillota</taxon>
        <taxon>Clostridia</taxon>
        <taxon>Eubacteriales</taxon>
        <taxon>Oscillospiraceae</taxon>
        <taxon>Ruminococcus</taxon>
    </lineage>
</organism>
<dbReference type="InterPro" id="IPR027417">
    <property type="entry name" value="P-loop_NTPase"/>
</dbReference>
<evidence type="ECO:0000259" key="4">
    <source>
        <dbReference type="Pfam" id="PF25796"/>
    </source>
</evidence>
<dbReference type="InterPro" id="IPR011646">
    <property type="entry name" value="KAP_P-loop"/>
</dbReference>
<feature type="domain" description="Probable ATP-binding protein BrxC winged helix-turn-helix" evidence="2">
    <location>
        <begin position="734"/>
        <end position="854"/>
    </location>
</feature>
<dbReference type="Pfam" id="PF25792">
    <property type="entry name" value="BREX_BrxC_helical"/>
    <property type="match status" value="1"/>
</dbReference>
<dbReference type="InterPro" id="IPR047679">
    <property type="entry name" value="BREX_BrxC"/>
</dbReference>
<gene>
    <name evidence="5" type="ORF">RUMCAL_00045</name>
</gene>
<evidence type="ECO:0000259" key="3">
    <source>
        <dbReference type="Pfam" id="PF25792"/>
    </source>
</evidence>